<reference evidence="2 3" key="1">
    <citation type="journal article" date="2014" name="Agronomy (Basel)">
        <title>A Draft Genome Sequence for Ensete ventricosum, the Drought-Tolerant Tree Against Hunger.</title>
        <authorList>
            <person name="Harrison J."/>
            <person name="Moore K.A."/>
            <person name="Paszkiewicz K."/>
            <person name="Jones T."/>
            <person name="Grant M."/>
            <person name="Ambacheew D."/>
            <person name="Muzemil S."/>
            <person name="Studholme D.J."/>
        </authorList>
    </citation>
    <scope>NUCLEOTIDE SEQUENCE [LARGE SCALE GENOMIC DNA]</scope>
</reference>
<gene>
    <name evidence="2" type="ORF">B296_00004242</name>
</gene>
<protein>
    <submittedName>
        <fullName evidence="2">Uncharacterized protein</fullName>
    </submittedName>
</protein>
<evidence type="ECO:0000313" key="2">
    <source>
        <dbReference type="EMBL" id="RRT83548.1"/>
    </source>
</evidence>
<dbReference type="AlphaFoldDB" id="A0A427B4Z2"/>
<dbReference type="Proteomes" id="UP000287651">
    <property type="component" value="Unassembled WGS sequence"/>
</dbReference>
<name>A0A427B4Z2_ENSVE</name>
<evidence type="ECO:0000256" key="1">
    <source>
        <dbReference type="SAM" id="MobiDB-lite"/>
    </source>
</evidence>
<comment type="caution">
    <text evidence="2">The sequence shown here is derived from an EMBL/GenBank/DDBJ whole genome shotgun (WGS) entry which is preliminary data.</text>
</comment>
<accession>A0A427B4Z2</accession>
<sequence>MTLIDRVHDAGRVISTMDNKADGLRKEIQELKVGAGSDAVTIAEQRASKAQSLTDHYKIDLEEATRRRKSLEMELSKAQELLTDSQNQPNEARELLADSQDQLKDV</sequence>
<feature type="region of interest" description="Disordered" evidence="1">
    <location>
        <begin position="81"/>
        <end position="106"/>
    </location>
</feature>
<dbReference type="EMBL" id="AMZH03000473">
    <property type="protein sequence ID" value="RRT83548.1"/>
    <property type="molecule type" value="Genomic_DNA"/>
</dbReference>
<evidence type="ECO:0000313" key="3">
    <source>
        <dbReference type="Proteomes" id="UP000287651"/>
    </source>
</evidence>
<organism evidence="2 3">
    <name type="scientific">Ensete ventricosum</name>
    <name type="common">Abyssinian banana</name>
    <name type="synonym">Musa ensete</name>
    <dbReference type="NCBI Taxonomy" id="4639"/>
    <lineage>
        <taxon>Eukaryota</taxon>
        <taxon>Viridiplantae</taxon>
        <taxon>Streptophyta</taxon>
        <taxon>Embryophyta</taxon>
        <taxon>Tracheophyta</taxon>
        <taxon>Spermatophyta</taxon>
        <taxon>Magnoliopsida</taxon>
        <taxon>Liliopsida</taxon>
        <taxon>Zingiberales</taxon>
        <taxon>Musaceae</taxon>
        <taxon>Ensete</taxon>
    </lineage>
</organism>
<feature type="compositionally biased region" description="Basic and acidic residues" evidence="1">
    <location>
        <begin position="91"/>
        <end position="106"/>
    </location>
</feature>
<proteinExistence type="predicted"/>